<keyword evidence="3" id="KW-1185">Reference proteome</keyword>
<feature type="compositionally biased region" description="Pro residues" evidence="1">
    <location>
        <begin position="41"/>
        <end position="54"/>
    </location>
</feature>
<organism evidence="2 3">
    <name type="scientific">Tulasnella calospora MUT 4182</name>
    <dbReference type="NCBI Taxonomy" id="1051891"/>
    <lineage>
        <taxon>Eukaryota</taxon>
        <taxon>Fungi</taxon>
        <taxon>Dikarya</taxon>
        <taxon>Basidiomycota</taxon>
        <taxon>Agaricomycotina</taxon>
        <taxon>Agaricomycetes</taxon>
        <taxon>Cantharellales</taxon>
        <taxon>Tulasnellaceae</taxon>
        <taxon>Tulasnella</taxon>
    </lineage>
</organism>
<reference evidence="2 3" key="1">
    <citation type="submission" date="2014-04" db="EMBL/GenBank/DDBJ databases">
        <authorList>
            <consortium name="DOE Joint Genome Institute"/>
            <person name="Kuo A."/>
            <person name="Girlanda M."/>
            <person name="Perotto S."/>
            <person name="Kohler A."/>
            <person name="Nagy L.G."/>
            <person name="Floudas D."/>
            <person name="Copeland A."/>
            <person name="Barry K.W."/>
            <person name="Cichocki N."/>
            <person name="Veneault-Fourrey C."/>
            <person name="LaButti K."/>
            <person name="Lindquist E.A."/>
            <person name="Lipzen A."/>
            <person name="Lundell T."/>
            <person name="Morin E."/>
            <person name="Murat C."/>
            <person name="Sun H."/>
            <person name="Tunlid A."/>
            <person name="Henrissat B."/>
            <person name="Grigoriev I.V."/>
            <person name="Hibbett D.S."/>
            <person name="Martin F."/>
            <person name="Nordberg H.P."/>
            <person name="Cantor M.N."/>
            <person name="Hua S.X."/>
        </authorList>
    </citation>
    <scope>NUCLEOTIDE SEQUENCE [LARGE SCALE GENOMIC DNA]</scope>
    <source>
        <strain evidence="2 3">MUT 4182</strain>
    </source>
</reference>
<feature type="compositionally biased region" description="Low complexity" evidence="1">
    <location>
        <begin position="92"/>
        <end position="102"/>
    </location>
</feature>
<dbReference type="HOGENOM" id="CLU_1435425_0_0_1"/>
<dbReference type="AlphaFoldDB" id="A0A0C3QME1"/>
<name>A0A0C3QME1_9AGAM</name>
<gene>
    <name evidence="2" type="ORF">M407DRAFT_174692</name>
</gene>
<proteinExistence type="predicted"/>
<dbReference type="Proteomes" id="UP000054248">
    <property type="component" value="Unassembled WGS sequence"/>
</dbReference>
<dbReference type="EMBL" id="KN822988">
    <property type="protein sequence ID" value="KIO28991.1"/>
    <property type="molecule type" value="Genomic_DNA"/>
</dbReference>
<reference evidence="3" key="2">
    <citation type="submission" date="2015-01" db="EMBL/GenBank/DDBJ databases">
        <title>Evolutionary Origins and Diversification of the Mycorrhizal Mutualists.</title>
        <authorList>
            <consortium name="DOE Joint Genome Institute"/>
            <consortium name="Mycorrhizal Genomics Consortium"/>
            <person name="Kohler A."/>
            <person name="Kuo A."/>
            <person name="Nagy L.G."/>
            <person name="Floudas D."/>
            <person name="Copeland A."/>
            <person name="Barry K.W."/>
            <person name="Cichocki N."/>
            <person name="Veneault-Fourrey C."/>
            <person name="LaButti K."/>
            <person name="Lindquist E.A."/>
            <person name="Lipzen A."/>
            <person name="Lundell T."/>
            <person name="Morin E."/>
            <person name="Murat C."/>
            <person name="Riley R."/>
            <person name="Ohm R."/>
            <person name="Sun H."/>
            <person name="Tunlid A."/>
            <person name="Henrissat B."/>
            <person name="Grigoriev I.V."/>
            <person name="Hibbett D.S."/>
            <person name="Martin F."/>
        </authorList>
    </citation>
    <scope>NUCLEOTIDE SEQUENCE [LARGE SCALE GENOMIC DNA]</scope>
    <source>
        <strain evidence="3">MUT 4182</strain>
    </source>
</reference>
<feature type="region of interest" description="Disordered" evidence="1">
    <location>
        <begin position="28"/>
        <end position="115"/>
    </location>
</feature>
<evidence type="ECO:0000313" key="2">
    <source>
        <dbReference type="EMBL" id="KIO28991.1"/>
    </source>
</evidence>
<accession>A0A0C3QME1</accession>
<evidence type="ECO:0000313" key="3">
    <source>
        <dbReference type="Proteomes" id="UP000054248"/>
    </source>
</evidence>
<protein>
    <submittedName>
        <fullName evidence="2">Uncharacterized protein</fullName>
    </submittedName>
</protein>
<evidence type="ECO:0000256" key="1">
    <source>
        <dbReference type="SAM" id="MobiDB-lite"/>
    </source>
</evidence>
<sequence length="189" mass="19806">MRSCSERVLNVKLEELAEFEAEVKRDYGTGGLKTGAAPCPSHLPPLPLPLPPPRCPRRPSHPSVPALPVPTTRPDISYSPTGTPESSPPSPSHSDSSLPTSSEPRKPPTPDVPSSITAHAVALNSCSGMSAVKGGATSMPMSKPVHPIASCFRSIQIVKENIPGNGQPFAFAGATKWCFSSCILSLFAS</sequence>